<protein>
    <submittedName>
        <fullName evidence="2">Uncharacterized protein</fullName>
    </submittedName>
</protein>
<name>A0A1S8WHV1_OPIVI</name>
<keyword evidence="3" id="KW-1185">Reference proteome</keyword>
<evidence type="ECO:0000313" key="3">
    <source>
        <dbReference type="Proteomes" id="UP000243686"/>
    </source>
</evidence>
<dbReference type="EMBL" id="KV906938">
    <property type="protein sequence ID" value="OON14018.1"/>
    <property type="molecule type" value="Genomic_DNA"/>
</dbReference>
<evidence type="ECO:0000256" key="1">
    <source>
        <dbReference type="SAM" id="MobiDB-lite"/>
    </source>
</evidence>
<dbReference type="Proteomes" id="UP000243686">
    <property type="component" value="Unassembled WGS sequence"/>
</dbReference>
<proteinExistence type="predicted"/>
<sequence>MEYEQGLSLSPRNFREIGFVSALPLWHSPYSQNGVESSLLPHDFTVSRAMEKRNVNGSNREIAPLEAVIGRVPQNSIFAKNASIIMSSVHYRLQNHGFPPGLSKQAPFLQPNASSEKGALSLPYASGLRASSELSISDSLTWQLDDPAIVSSQLNPSASASQNQTDANWKPVFGSVSPVDLLQQIWRSGSNAPPFDGHVASYSHYAAQTNSPNNVATSSNQRQTIRDSSLHSASQTD</sequence>
<gene>
    <name evidence="2" type="ORF">X801_10194</name>
</gene>
<accession>A0A1S8WHV1</accession>
<dbReference type="AlphaFoldDB" id="A0A1S8WHV1"/>
<organism evidence="2 3">
    <name type="scientific">Opisthorchis viverrini</name>
    <name type="common">Southeast Asian liver fluke</name>
    <dbReference type="NCBI Taxonomy" id="6198"/>
    <lineage>
        <taxon>Eukaryota</taxon>
        <taxon>Metazoa</taxon>
        <taxon>Spiralia</taxon>
        <taxon>Lophotrochozoa</taxon>
        <taxon>Platyhelminthes</taxon>
        <taxon>Trematoda</taxon>
        <taxon>Digenea</taxon>
        <taxon>Opisthorchiida</taxon>
        <taxon>Opisthorchiata</taxon>
        <taxon>Opisthorchiidae</taxon>
        <taxon>Opisthorchis</taxon>
    </lineage>
</organism>
<feature type="region of interest" description="Disordered" evidence="1">
    <location>
        <begin position="209"/>
        <end position="237"/>
    </location>
</feature>
<evidence type="ECO:0000313" key="2">
    <source>
        <dbReference type="EMBL" id="OON14018.1"/>
    </source>
</evidence>
<feature type="compositionally biased region" description="Polar residues" evidence="1">
    <location>
        <begin position="209"/>
        <end position="223"/>
    </location>
</feature>
<reference evidence="2 3" key="1">
    <citation type="submission" date="2015-03" db="EMBL/GenBank/DDBJ databases">
        <title>Draft genome of the nematode, Opisthorchis viverrini.</title>
        <authorList>
            <person name="Mitreva M."/>
        </authorList>
    </citation>
    <scope>NUCLEOTIDE SEQUENCE [LARGE SCALE GENOMIC DNA]</scope>
    <source>
        <strain evidence="2">Khon Kaen</strain>
    </source>
</reference>